<evidence type="ECO:0000256" key="19">
    <source>
        <dbReference type="ARBA" id="ARBA00022884"/>
    </source>
</evidence>
<comment type="subcellular location">
    <molecule>Matrix protein p17</molecule>
    <subcellularLocation>
        <location evidence="25">Virion membrane</location>
        <topology evidence="25">Lipid-anchor</topology>
    </subcellularLocation>
    <subcellularLocation>
        <location evidence="25">Host nucleus</location>
    </subcellularLocation>
    <subcellularLocation>
        <location evidence="25">Host cytoplasm</location>
    </subcellularLocation>
</comment>
<comment type="PTM">
    <molecule>Gag-Pol polyprotein</molecule>
    <text evidence="25">Specific enzymatic cleavages by the viral protease yield mature proteins.</text>
</comment>
<keyword evidence="13" id="KW-0677">Repeat</keyword>
<organism evidence="29">
    <name type="scientific">Human immunodeficiency virus type 1</name>
    <name type="common">HIV-1</name>
    <dbReference type="NCBI Taxonomy" id="11676"/>
    <lineage>
        <taxon>Viruses</taxon>
        <taxon>Riboviria</taxon>
        <taxon>Pararnavirae</taxon>
        <taxon>Artverviricota</taxon>
        <taxon>Revtraviricetes</taxon>
        <taxon>Ortervirales</taxon>
        <taxon>Retroviridae</taxon>
        <taxon>Orthoretrovirinae</taxon>
        <taxon>Lentivirus</taxon>
        <taxon>Lentivirus humimdef1</taxon>
    </lineage>
</organism>
<evidence type="ECO:0000256" key="20">
    <source>
        <dbReference type="ARBA" id="ARBA00023086"/>
    </source>
</evidence>
<evidence type="ECO:0000256" key="13">
    <source>
        <dbReference type="ARBA" id="ARBA00022737"/>
    </source>
</evidence>
<dbReference type="PROSITE" id="PS50158">
    <property type="entry name" value="ZF_CCHC"/>
    <property type="match status" value="2"/>
</dbReference>
<evidence type="ECO:0000256" key="27">
    <source>
        <dbReference type="SAM" id="MobiDB-lite"/>
    </source>
</evidence>
<keyword evidence="15 24" id="KW-0863">Zinc-finger</keyword>
<dbReference type="InterPro" id="IPR014817">
    <property type="entry name" value="Gag_p6"/>
</dbReference>
<evidence type="ECO:0000256" key="4">
    <source>
        <dbReference type="ARBA" id="ARBA00022511"/>
    </source>
</evidence>
<dbReference type="InterPro" id="IPR036875">
    <property type="entry name" value="Znf_CCHC_sf"/>
</dbReference>
<keyword evidence="10" id="KW-1198">Viral budding</keyword>
<keyword evidence="8 25" id="KW-0945">Host-virus interaction</keyword>
<keyword evidence="26" id="KW-0175">Coiled coil</keyword>
<feature type="region of interest" description="Disordered" evidence="27">
    <location>
        <begin position="440"/>
        <end position="500"/>
    </location>
</feature>
<dbReference type="Pfam" id="PF00098">
    <property type="entry name" value="zf-CCHC"/>
    <property type="match status" value="2"/>
</dbReference>
<dbReference type="Pfam" id="PF19317">
    <property type="entry name" value="Gag_p24_C"/>
    <property type="match status" value="1"/>
</dbReference>
<dbReference type="InterPro" id="IPR001878">
    <property type="entry name" value="Znf_CCHC"/>
</dbReference>
<evidence type="ECO:0000256" key="6">
    <source>
        <dbReference type="ARBA" id="ARBA00022561"/>
    </source>
</evidence>
<dbReference type="Pfam" id="PF00607">
    <property type="entry name" value="Gag_p24"/>
    <property type="match status" value="1"/>
</dbReference>
<evidence type="ECO:0000256" key="3">
    <source>
        <dbReference type="ARBA" id="ARBA00022462"/>
    </source>
</evidence>
<dbReference type="Gene3D" id="1.10.150.90">
    <property type="entry name" value="Immunodeficiency lentiviruses, gag gene matrix protein p17"/>
    <property type="match status" value="1"/>
</dbReference>
<dbReference type="Pfam" id="PF00540">
    <property type="entry name" value="Gag_p17"/>
    <property type="match status" value="1"/>
</dbReference>
<keyword evidence="20 25" id="KW-0543">Viral nucleoprotein</keyword>
<dbReference type="FunFam" id="1.10.375.10:FF:000001">
    <property type="entry name" value="Gag polyprotein"/>
    <property type="match status" value="1"/>
</dbReference>
<dbReference type="GO" id="GO:0003723">
    <property type="term" value="F:RNA binding"/>
    <property type="evidence" value="ECO:0007669"/>
    <property type="project" value="UniProtKB-KW"/>
</dbReference>
<comment type="subcellular location">
    <subcellularLocation>
        <location evidence="1">Host cell membrane</location>
        <topology evidence="1">Lipid-anchor</topology>
    </subcellularLocation>
    <subcellularLocation>
        <location evidence="25">Virion</location>
    </subcellularLocation>
    <subcellularLocation>
        <location evidence="25">Host cytoplasm</location>
    </subcellularLocation>
    <subcellularLocation>
        <location evidence="25">Host nucleus</location>
    </subcellularLocation>
</comment>
<dbReference type="GO" id="GO:0042025">
    <property type="term" value="C:host cell nucleus"/>
    <property type="evidence" value="ECO:0007669"/>
    <property type="project" value="UniProtKB-SubCell"/>
</dbReference>
<dbReference type="InterPro" id="IPR008919">
    <property type="entry name" value="Retrov_capsid_N"/>
</dbReference>
<dbReference type="GO" id="GO:0020002">
    <property type="term" value="C:host cell plasma membrane"/>
    <property type="evidence" value="ECO:0007669"/>
    <property type="project" value="UniProtKB-SubCell"/>
</dbReference>
<evidence type="ECO:0000256" key="9">
    <source>
        <dbReference type="ARBA" id="ARBA00022612"/>
    </source>
</evidence>
<dbReference type="InterPro" id="IPR010999">
    <property type="entry name" value="Retrovr_matrix"/>
</dbReference>
<keyword evidence="23" id="KW-0449">Lipoprotein</keyword>
<comment type="similarity">
    <text evidence="2">Belongs to the primate lentivirus group gag polyprotein family.</text>
</comment>
<evidence type="ECO:0000256" key="25">
    <source>
        <dbReference type="RuleBase" id="RU004487"/>
    </source>
</evidence>
<evidence type="ECO:0000256" key="24">
    <source>
        <dbReference type="PROSITE-ProRule" id="PRU00047"/>
    </source>
</evidence>
<evidence type="ECO:0000256" key="26">
    <source>
        <dbReference type="SAM" id="Coils"/>
    </source>
</evidence>
<dbReference type="Pfam" id="PF08705">
    <property type="entry name" value="Gag_p6"/>
    <property type="match status" value="1"/>
</dbReference>
<protein>
    <recommendedName>
        <fullName evidence="25">Gag polyprotein</fullName>
    </recommendedName>
    <component>
        <recommendedName>
            <fullName evidence="25">Matrix protein p17</fullName>
            <shortName evidence="25">MA</shortName>
        </recommendedName>
    </component>
</protein>
<dbReference type="SMART" id="SM00343">
    <property type="entry name" value="ZnF_C2HC"/>
    <property type="match status" value="2"/>
</dbReference>
<feature type="domain" description="CCHC-type" evidence="28">
    <location>
        <begin position="414"/>
        <end position="429"/>
    </location>
</feature>
<evidence type="ECO:0000256" key="21">
    <source>
        <dbReference type="ARBA" id="ARBA00023136"/>
    </source>
</evidence>
<dbReference type="Gene3D" id="1.10.375.10">
    <property type="entry name" value="Human Immunodeficiency Virus Type 1 Capsid Protein"/>
    <property type="match status" value="1"/>
</dbReference>
<accession>Q6XDT0</accession>
<dbReference type="GO" id="GO:0030430">
    <property type="term" value="C:host cell cytoplasm"/>
    <property type="evidence" value="ECO:0007669"/>
    <property type="project" value="UniProtKB-SubCell"/>
</dbReference>
<evidence type="ECO:0000256" key="14">
    <source>
        <dbReference type="ARBA" id="ARBA00022758"/>
    </source>
</evidence>
<feature type="domain" description="CCHC-type" evidence="28">
    <location>
        <begin position="392"/>
        <end position="407"/>
    </location>
</feature>
<evidence type="ECO:0000256" key="18">
    <source>
        <dbReference type="ARBA" id="ARBA00022870"/>
    </source>
</evidence>
<evidence type="ECO:0000256" key="15">
    <source>
        <dbReference type="ARBA" id="ARBA00022771"/>
    </source>
</evidence>
<keyword evidence="17 25" id="KW-0946">Virion</keyword>
<dbReference type="SUPFAM" id="SSF47943">
    <property type="entry name" value="Retrovirus capsid protein, N-terminal core domain"/>
    <property type="match status" value="1"/>
</dbReference>
<evidence type="ECO:0000256" key="5">
    <source>
        <dbReference type="ARBA" id="ARBA00022553"/>
    </source>
</evidence>
<keyword evidence="11" id="KW-0519">Myristate</keyword>
<keyword evidence="19 25" id="KW-0694">RNA-binding</keyword>
<keyword evidence="12 25" id="KW-0479">Metal-binding</keyword>
<dbReference type="FunFam" id="1.10.1200.30:FF:000001">
    <property type="entry name" value="Gag polyprotein"/>
    <property type="match status" value="1"/>
</dbReference>
<dbReference type="InterPro" id="IPR050195">
    <property type="entry name" value="Primate_lentivir_Gag_pol-like"/>
</dbReference>
<dbReference type="Gene3D" id="4.10.60.10">
    <property type="entry name" value="Zinc finger, CCHC-type"/>
    <property type="match status" value="1"/>
</dbReference>
<keyword evidence="5" id="KW-0597">Phosphoprotein</keyword>
<keyword evidence="21" id="KW-0472">Membrane</keyword>
<proteinExistence type="inferred from homology"/>
<evidence type="ECO:0000256" key="12">
    <source>
        <dbReference type="ARBA" id="ARBA00022723"/>
    </source>
</evidence>
<keyword evidence="18" id="KW-1043">Host membrane</keyword>
<dbReference type="GO" id="GO:0008270">
    <property type="term" value="F:zinc ion binding"/>
    <property type="evidence" value="ECO:0007669"/>
    <property type="project" value="UniProtKB-KW"/>
</dbReference>
<dbReference type="InterPro" id="IPR008916">
    <property type="entry name" value="Retrov_capsid_C"/>
</dbReference>
<keyword evidence="6 25" id="KW-0167">Capsid protein</keyword>
<dbReference type="PANTHER" id="PTHR40389">
    <property type="entry name" value="ENDOGENOUS RETROVIRUS GROUP K MEMBER 24 GAG POLYPROTEIN-RELATED"/>
    <property type="match status" value="1"/>
</dbReference>
<evidence type="ECO:0000256" key="1">
    <source>
        <dbReference type="ARBA" id="ARBA00004425"/>
    </source>
</evidence>
<keyword evidence="22 25" id="KW-1035">Host cytoplasm</keyword>
<feature type="coiled-coil region" evidence="26">
    <location>
        <begin position="94"/>
        <end position="121"/>
    </location>
</feature>
<dbReference type="PANTHER" id="PTHR40389:SF4">
    <property type="match status" value="1"/>
</dbReference>
<keyword evidence="7 25" id="KW-1048">Host nucleus</keyword>
<dbReference type="InterPro" id="IPR045345">
    <property type="entry name" value="Gag_p24_C"/>
</dbReference>
<sequence>MGARASVISGGRLDEWEKIRLRPGGNKKYKLKHIVWASRELERYALNPGLLETSDGCKQIMGQLQPAIKTGSEELKSLFNTVATLYGVHERIKVTDTKEALDKIEEEQAKSKKKAQQATADTRNNSQVSQNYPIVQNLQGQMVHQPLSPRTLNAWVKVIEEKAFSPEVIPMFTALSEGATPQDLNTMLNTVGGHQAAMQMLKETINEEAAEWDRLHPVHAGPVAPGQLREPRGSDIAGTTSTLQEQIGWMTNNPPIPVGEIYKRWIILGLNKIVRMYSPVSILDIRQGPKEPFRDYVDRFYKTLRAEQASQDVKNWMTETLLVQNANPGCKTILKALGTGATLEEMMSACQGVGGPGHKARVLAEAMSQVTTTNAAIMMRRGNFKGPKKSIKCLNCGKEGHTAKNCRAPKKRGCWKCRKEGHQMKDCTERQANFLKKIWPSNKGRPRNFLQSRPEPTAPPAESFRFEEEITPSQKQEQKDKELYPLASLKSLFGNDPSSQ</sequence>
<evidence type="ECO:0000256" key="17">
    <source>
        <dbReference type="ARBA" id="ARBA00022844"/>
    </source>
</evidence>
<evidence type="ECO:0000256" key="2">
    <source>
        <dbReference type="ARBA" id="ARBA00008364"/>
    </source>
</evidence>
<keyword evidence="14" id="KW-0688">Ribosomal frameshifting</keyword>
<dbReference type="Gene3D" id="1.20.5.760">
    <property type="entry name" value="Single helix bin"/>
    <property type="match status" value="1"/>
</dbReference>
<dbReference type="SUPFAM" id="SSF57756">
    <property type="entry name" value="Retrovirus zinc finger-like domains"/>
    <property type="match status" value="1"/>
</dbReference>
<evidence type="ECO:0000256" key="7">
    <source>
        <dbReference type="ARBA" id="ARBA00022562"/>
    </source>
</evidence>
<dbReference type="InterPro" id="IPR000071">
    <property type="entry name" value="Lentvrl_matrix_N"/>
</dbReference>
<evidence type="ECO:0000256" key="10">
    <source>
        <dbReference type="ARBA" id="ARBA00022637"/>
    </source>
</evidence>
<evidence type="ECO:0000256" key="16">
    <source>
        <dbReference type="ARBA" id="ARBA00022833"/>
    </source>
</evidence>
<keyword evidence="4" id="KW-1032">Host cell membrane</keyword>
<dbReference type="EMBL" id="AY237166">
    <property type="protein sequence ID" value="AAO65889.1"/>
    <property type="molecule type" value="Genomic_DNA"/>
</dbReference>
<dbReference type="PRINTS" id="PR00234">
    <property type="entry name" value="HIV1MATRIX"/>
</dbReference>
<dbReference type="GO" id="GO:0075523">
    <property type="term" value="P:viral translational frameshifting"/>
    <property type="evidence" value="ECO:0007669"/>
    <property type="project" value="UniProtKB-KW"/>
</dbReference>
<dbReference type="GO" id="GO:0019013">
    <property type="term" value="C:viral nucleocapsid"/>
    <property type="evidence" value="ECO:0007669"/>
    <property type="project" value="UniProtKB-KW"/>
</dbReference>
<dbReference type="InterPro" id="IPR012344">
    <property type="entry name" value="Matrix_HIV/RSV_N"/>
</dbReference>
<dbReference type="GO" id="GO:0055036">
    <property type="term" value="C:virion membrane"/>
    <property type="evidence" value="ECO:0007669"/>
    <property type="project" value="UniProtKB-SubCell"/>
</dbReference>
<evidence type="ECO:0000256" key="8">
    <source>
        <dbReference type="ARBA" id="ARBA00022581"/>
    </source>
</evidence>
<dbReference type="Gene3D" id="1.10.1200.30">
    <property type="match status" value="1"/>
</dbReference>
<dbReference type="GO" id="GO:0005198">
    <property type="term" value="F:structural molecule activity"/>
    <property type="evidence" value="ECO:0007669"/>
    <property type="project" value="InterPro"/>
</dbReference>
<keyword evidence="3" id="KW-1187">Viral budding via the host ESCRT complexes</keyword>
<evidence type="ECO:0000313" key="29">
    <source>
        <dbReference type="EMBL" id="AAO65889.1"/>
    </source>
</evidence>
<dbReference type="SUPFAM" id="SSF47836">
    <property type="entry name" value="Retroviral matrix proteins"/>
    <property type="match status" value="1"/>
</dbReference>
<evidence type="ECO:0000256" key="23">
    <source>
        <dbReference type="ARBA" id="ARBA00023288"/>
    </source>
</evidence>
<dbReference type="Gene3D" id="6.10.250.390">
    <property type="match status" value="1"/>
</dbReference>
<evidence type="ECO:0000259" key="28">
    <source>
        <dbReference type="PROSITE" id="PS50158"/>
    </source>
</evidence>
<name>Q6XDT0_HV1</name>
<organismHost>
    <name type="scientific">Homo sapiens</name>
    <name type="common">Human</name>
    <dbReference type="NCBI Taxonomy" id="9606"/>
</organismHost>
<dbReference type="GO" id="GO:0039702">
    <property type="term" value="P:viral budding via host ESCRT complex"/>
    <property type="evidence" value="ECO:0007669"/>
    <property type="project" value="UniProtKB-KW"/>
</dbReference>
<keyword evidence="16 25" id="KW-0862">Zinc</keyword>
<dbReference type="SUPFAM" id="SSF47353">
    <property type="entry name" value="Retrovirus capsid dimerization domain-like"/>
    <property type="match status" value="1"/>
</dbReference>
<evidence type="ECO:0000256" key="22">
    <source>
        <dbReference type="ARBA" id="ARBA00023200"/>
    </source>
</evidence>
<keyword evidence="9" id="KW-1188">Viral release from host cell</keyword>
<evidence type="ECO:0000256" key="11">
    <source>
        <dbReference type="ARBA" id="ARBA00022707"/>
    </source>
</evidence>
<reference evidence="29" key="1">
    <citation type="journal article" date="2003" name="AIDS Res. Hum. Retroviruses">
        <title>Hypermutation of HIV type 1 genomes isolated from infants soon after vertical infection.</title>
        <authorList>
            <person name="Koulinska I.N."/>
            <person name="Chaplin B."/>
            <person name="Mwakagile D."/>
            <person name="Essex M."/>
            <person name="Renjifo B."/>
        </authorList>
    </citation>
    <scope>NUCLEOTIDE SEQUENCE</scope>
</reference>